<comment type="caution">
    <text evidence="2">The sequence shown here is derived from an EMBL/GenBank/DDBJ whole genome shotgun (WGS) entry which is preliminary data.</text>
</comment>
<dbReference type="OrthoDB" id="10006218at2759"/>
<keyword evidence="2" id="KW-0489">Methyltransferase</keyword>
<keyword evidence="3" id="KW-1185">Reference proteome</keyword>
<dbReference type="AlphaFoldDB" id="A0A5B6X6M2"/>
<proteinExistence type="predicted"/>
<gene>
    <name evidence="2" type="ORF">EPI10_033439</name>
</gene>
<accession>A0A5B6X6M2</accession>
<protein>
    <submittedName>
        <fullName evidence="2">Methyltransferase FkbM</fullName>
    </submittedName>
</protein>
<evidence type="ECO:0000313" key="3">
    <source>
        <dbReference type="Proteomes" id="UP000325315"/>
    </source>
</evidence>
<reference evidence="3" key="1">
    <citation type="journal article" date="2019" name="Plant Biotechnol. J.">
        <title>Genome sequencing of the Australian wild diploid species Gossypium australe highlights disease resistance and delayed gland morphogenesis.</title>
        <authorList>
            <person name="Cai Y."/>
            <person name="Cai X."/>
            <person name="Wang Q."/>
            <person name="Wang P."/>
            <person name="Zhang Y."/>
            <person name="Cai C."/>
            <person name="Xu Y."/>
            <person name="Wang K."/>
            <person name="Zhou Z."/>
            <person name="Wang C."/>
            <person name="Geng S."/>
            <person name="Li B."/>
            <person name="Dong Q."/>
            <person name="Hou Y."/>
            <person name="Wang H."/>
            <person name="Ai P."/>
            <person name="Liu Z."/>
            <person name="Yi F."/>
            <person name="Sun M."/>
            <person name="An G."/>
            <person name="Cheng J."/>
            <person name="Zhang Y."/>
            <person name="Shi Q."/>
            <person name="Xie Y."/>
            <person name="Shi X."/>
            <person name="Chang Y."/>
            <person name="Huang F."/>
            <person name="Chen Y."/>
            <person name="Hong S."/>
            <person name="Mi L."/>
            <person name="Sun Q."/>
            <person name="Zhang L."/>
            <person name="Zhou B."/>
            <person name="Peng R."/>
            <person name="Zhang X."/>
            <person name="Liu F."/>
        </authorList>
    </citation>
    <scope>NUCLEOTIDE SEQUENCE [LARGE SCALE GENOMIC DNA]</scope>
    <source>
        <strain evidence="3">cv. PA1801</strain>
    </source>
</reference>
<keyword evidence="2" id="KW-0808">Transferase</keyword>
<keyword evidence="1" id="KW-0812">Transmembrane</keyword>
<keyword evidence="1" id="KW-0472">Membrane</keyword>
<dbReference type="Proteomes" id="UP000325315">
    <property type="component" value="Unassembled WGS sequence"/>
</dbReference>
<dbReference type="PANTHER" id="PTHR44843">
    <property type="entry name" value="METHYLTRANSFERASE"/>
    <property type="match status" value="1"/>
</dbReference>
<evidence type="ECO:0000313" key="2">
    <source>
        <dbReference type="EMBL" id="KAA3489881.1"/>
    </source>
</evidence>
<dbReference type="PANTHER" id="PTHR44843:SF2">
    <property type="entry name" value="METHYLTRANSFERASE"/>
    <property type="match status" value="1"/>
</dbReference>
<evidence type="ECO:0000256" key="1">
    <source>
        <dbReference type="SAM" id="Phobius"/>
    </source>
</evidence>
<dbReference type="GO" id="GO:0008168">
    <property type="term" value="F:methyltransferase activity"/>
    <property type="evidence" value="ECO:0007669"/>
    <property type="project" value="UniProtKB-KW"/>
</dbReference>
<dbReference type="GO" id="GO:0032259">
    <property type="term" value="P:methylation"/>
    <property type="evidence" value="ECO:0007669"/>
    <property type="project" value="UniProtKB-KW"/>
</dbReference>
<name>A0A5B6X6M2_9ROSI</name>
<organism evidence="2 3">
    <name type="scientific">Gossypium australe</name>
    <dbReference type="NCBI Taxonomy" id="47621"/>
    <lineage>
        <taxon>Eukaryota</taxon>
        <taxon>Viridiplantae</taxon>
        <taxon>Streptophyta</taxon>
        <taxon>Embryophyta</taxon>
        <taxon>Tracheophyta</taxon>
        <taxon>Spermatophyta</taxon>
        <taxon>Magnoliopsida</taxon>
        <taxon>eudicotyledons</taxon>
        <taxon>Gunneridae</taxon>
        <taxon>Pentapetalae</taxon>
        <taxon>rosids</taxon>
        <taxon>malvids</taxon>
        <taxon>Malvales</taxon>
        <taxon>Malvaceae</taxon>
        <taxon>Malvoideae</taxon>
        <taxon>Gossypium</taxon>
    </lineage>
</organism>
<keyword evidence="1" id="KW-1133">Transmembrane helix</keyword>
<feature type="transmembrane region" description="Helical" evidence="1">
    <location>
        <begin position="14"/>
        <end position="32"/>
    </location>
</feature>
<dbReference type="EMBL" id="SMMG02000001">
    <property type="protein sequence ID" value="KAA3489881.1"/>
    <property type="molecule type" value="Genomic_DNA"/>
</dbReference>
<sequence>MEPITRKLSLLRNILERALLFGVFVIVIRFTYIGTISCESCNLSDFCFVSLPHNLNPIILNTEASSIVISSPHSKSLRIETTLGQEVFALKKVGVEDLIGIFNKATKPLVIKGEGHQIPFDFIFSGGARLDKSAQPFDFASEIARTLKPEGFAVLHTKLKVFEIGGFNPSMP</sequence>